<dbReference type="AlphaFoldDB" id="A0A3R9QKH9"/>
<protein>
    <submittedName>
        <fullName evidence="2">Uncharacterized protein</fullName>
    </submittedName>
</protein>
<comment type="caution">
    <text evidence="2">The sequence shown here is derived from an EMBL/GenBank/DDBJ whole genome shotgun (WGS) entry which is preliminary data.</text>
</comment>
<dbReference type="EMBL" id="RSDW01000001">
    <property type="protein sequence ID" value="RSL18713.1"/>
    <property type="molecule type" value="Genomic_DNA"/>
</dbReference>
<feature type="chain" id="PRO_5018763198" evidence="1">
    <location>
        <begin position="22"/>
        <end position="221"/>
    </location>
</feature>
<gene>
    <name evidence="2" type="ORF">EDE15_4312</name>
</gene>
<sequence>MRRLAALIALIFAIPSTAIFAQTRVMNMTAIRNRPFTATESHTGPNFIGAVTQKIARNSEGSLYYQAPEGTIYIFDVTSKTRTTLFVTSRRYRVDAMPQLAAGVVSEEQVARMAARVDQARPVHVEQNGIIQDGHSIGTKNIQGFVAFGHLTTFKGTDEKANITDRTEEVWESPLVGVINAKTEDHVGGENSTMIRGNFQMTEPDPALFQIPAGYLPEKGT</sequence>
<evidence type="ECO:0000313" key="3">
    <source>
        <dbReference type="Proteomes" id="UP000269669"/>
    </source>
</evidence>
<feature type="signal peptide" evidence="1">
    <location>
        <begin position="1"/>
        <end position="21"/>
    </location>
</feature>
<accession>A0A3R9QKH9</accession>
<keyword evidence="3" id="KW-1185">Reference proteome</keyword>
<keyword evidence="1" id="KW-0732">Signal</keyword>
<name>A0A3R9QKH9_9BACT</name>
<dbReference type="RefSeq" id="WP_125487031.1">
    <property type="nucleotide sequence ID" value="NZ_RSDW01000001.1"/>
</dbReference>
<organism evidence="2 3">
    <name type="scientific">Edaphobacter aggregans</name>
    <dbReference type="NCBI Taxonomy" id="570835"/>
    <lineage>
        <taxon>Bacteria</taxon>
        <taxon>Pseudomonadati</taxon>
        <taxon>Acidobacteriota</taxon>
        <taxon>Terriglobia</taxon>
        <taxon>Terriglobales</taxon>
        <taxon>Acidobacteriaceae</taxon>
        <taxon>Edaphobacter</taxon>
    </lineage>
</organism>
<proteinExistence type="predicted"/>
<evidence type="ECO:0000313" key="2">
    <source>
        <dbReference type="EMBL" id="RSL18713.1"/>
    </source>
</evidence>
<evidence type="ECO:0000256" key="1">
    <source>
        <dbReference type="SAM" id="SignalP"/>
    </source>
</evidence>
<dbReference type="Proteomes" id="UP000269669">
    <property type="component" value="Unassembled WGS sequence"/>
</dbReference>
<reference evidence="2 3" key="1">
    <citation type="submission" date="2018-12" db="EMBL/GenBank/DDBJ databases">
        <title>Sequencing of bacterial isolates from soil warming experiment in Harvard Forest, Massachusetts, USA.</title>
        <authorList>
            <person name="Deangelis K."/>
        </authorList>
    </citation>
    <scope>NUCLEOTIDE SEQUENCE [LARGE SCALE GENOMIC DNA]</scope>
    <source>
        <strain evidence="2 3">EB153</strain>
    </source>
</reference>